<sequence>MNKKIKKIVCAFSLVFLITLVGNVFAENKLLFQEEIAPGVVRYKYTVEKKSKNAQANVVKVDLNNPYIKINTVAGAGTYTNKATVTQMANRTNAVALVNGDFFTMNLQGAPMGASVINGEIKSSPAVLTDIWSFGIDSNNNAHIEITNFAGKVTAPNGNSYPIDGLNKTYYWYQPSKEYSHESKIQMYDSFWSSKSRGDKTAGEVLLSKDNVVEQIQFRKNIDMKIPEGKKVLQVSGGSERFIQQNVKVGDKLKIETNINPNRNWKMMIGGHALLVQNGAVKNYTKDTASLGGVRARTAVGVSKDKQTVFIVTTEGRTNRSSGMSLRELSQFMLDLGCDIALNLDGGGSTAMSVRNLGDINRTRVTNPEKNAGERKVVNGLGVFNTTKNTGVIVNGKVEGNLNTIVGETSEYKLKSAWDEYLNPIDIKNRNYSLSENSNGANILNGTLYTALTPGKFNLTVTTDKGESFNKEINVADASAYNNIKITPSTQIIKNGSNIKLKAIGEFNGRKINISPKIINISFEDINANINPSDSSINIISYGENPKIIAKIGEKTSTLRLFDENSKFIKMKVNDVNYSINGEAKKMDAKPFISNSRTLVPIRFIIEAIGGEVNWNNDSRLVTINYNGNIIELPIDSKIIKINESNLEIDQASIIKGDRTYVPIRFVAENLGMNVNYIDETREIEIISKADNSSSEKDVIEESIIEYKEQSERNNNKNSNNNINNNKNSKNDNNINSNKE</sequence>
<dbReference type="InterPro" id="IPR012854">
    <property type="entry name" value="Cu_amine_oxidase-like_N"/>
</dbReference>
<evidence type="ECO:0000313" key="6">
    <source>
        <dbReference type="Proteomes" id="UP000783742"/>
    </source>
</evidence>
<keyword evidence="6" id="KW-1185">Reference proteome</keyword>
<feature type="domain" description="Phosphodiester glycosidase" evidence="4">
    <location>
        <begin position="231"/>
        <end position="384"/>
    </location>
</feature>
<reference evidence="5 6" key="1">
    <citation type="submission" date="2021-06" db="EMBL/GenBank/DDBJ databases">
        <authorList>
            <person name="Sun Q."/>
            <person name="Li D."/>
        </authorList>
    </citation>
    <scope>NUCLEOTIDE SEQUENCE [LARGE SCALE GENOMIC DNA]</scope>
    <source>
        <strain evidence="5 6">MSJ-1</strain>
    </source>
</reference>
<dbReference type="EMBL" id="JAHLQO010000003">
    <property type="protein sequence ID" value="MBU5668982.1"/>
    <property type="molecule type" value="Genomic_DNA"/>
</dbReference>
<proteinExistence type="predicted"/>
<evidence type="ECO:0000256" key="2">
    <source>
        <dbReference type="SAM" id="SignalP"/>
    </source>
</evidence>
<evidence type="ECO:0000259" key="3">
    <source>
        <dbReference type="Pfam" id="PF07833"/>
    </source>
</evidence>
<keyword evidence="5" id="KW-0378">Hydrolase</keyword>
<feature type="compositionally biased region" description="Low complexity" evidence="1">
    <location>
        <begin position="716"/>
        <end position="740"/>
    </location>
</feature>
<feature type="region of interest" description="Disordered" evidence="1">
    <location>
        <begin position="706"/>
        <end position="740"/>
    </location>
</feature>
<feature type="chain" id="PRO_5047057838" evidence="2">
    <location>
        <begin position="27"/>
        <end position="740"/>
    </location>
</feature>
<accession>A0ABS6FFN6</accession>
<feature type="compositionally biased region" description="Basic and acidic residues" evidence="1">
    <location>
        <begin position="706"/>
        <end position="715"/>
    </location>
</feature>
<protein>
    <submittedName>
        <fullName evidence="5">Phosphodiester glycosidase family protein</fullName>
    </submittedName>
</protein>
<dbReference type="PANTHER" id="PTHR40446">
    <property type="entry name" value="N-ACETYLGLUCOSAMINE-1-PHOSPHODIESTER ALPHA-N-ACETYLGLUCOSAMINIDASE"/>
    <property type="match status" value="1"/>
</dbReference>
<keyword evidence="2" id="KW-0732">Signal</keyword>
<feature type="domain" description="Copper amine oxidase-like N-terminal" evidence="3">
    <location>
        <begin position="580"/>
        <end position="686"/>
    </location>
</feature>
<dbReference type="PANTHER" id="PTHR40446:SF2">
    <property type="entry name" value="N-ACETYLGLUCOSAMINE-1-PHOSPHODIESTER ALPHA-N-ACETYLGLUCOSAMINIDASE"/>
    <property type="match status" value="1"/>
</dbReference>
<dbReference type="RefSeq" id="WP_216548831.1">
    <property type="nucleotide sequence ID" value="NZ_JAHLQO010000003.1"/>
</dbReference>
<gene>
    <name evidence="5" type="ORF">KQI68_03915</name>
</gene>
<comment type="caution">
    <text evidence="5">The sequence shown here is derived from an EMBL/GenBank/DDBJ whole genome shotgun (WGS) entry which is preliminary data.</text>
</comment>
<evidence type="ECO:0000313" key="5">
    <source>
        <dbReference type="EMBL" id="MBU5668982.1"/>
    </source>
</evidence>
<dbReference type="InterPro" id="IPR018711">
    <property type="entry name" value="NAGPA"/>
</dbReference>
<evidence type="ECO:0000256" key="1">
    <source>
        <dbReference type="SAM" id="MobiDB-lite"/>
    </source>
</evidence>
<dbReference type="GO" id="GO:0016798">
    <property type="term" value="F:hydrolase activity, acting on glycosyl bonds"/>
    <property type="evidence" value="ECO:0007669"/>
    <property type="project" value="UniProtKB-KW"/>
</dbReference>
<dbReference type="Pfam" id="PF09992">
    <property type="entry name" value="NAGPA"/>
    <property type="match status" value="1"/>
</dbReference>
<evidence type="ECO:0000259" key="4">
    <source>
        <dbReference type="Pfam" id="PF09992"/>
    </source>
</evidence>
<dbReference type="Proteomes" id="UP000783742">
    <property type="component" value="Unassembled WGS sequence"/>
</dbReference>
<keyword evidence="5" id="KW-0326">Glycosidase</keyword>
<feature type="signal peptide" evidence="2">
    <location>
        <begin position="1"/>
        <end position="26"/>
    </location>
</feature>
<name>A0ABS6FFN6_9FIRM</name>
<dbReference type="Pfam" id="PF07833">
    <property type="entry name" value="Cu_amine_oxidN1"/>
    <property type="match status" value="1"/>
</dbReference>
<organism evidence="5 6">
    <name type="scientific">Peptoniphilus ovalis</name>
    <dbReference type="NCBI Taxonomy" id="2841503"/>
    <lineage>
        <taxon>Bacteria</taxon>
        <taxon>Bacillati</taxon>
        <taxon>Bacillota</taxon>
        <taxon>Tissierellia</taxon>
        <taxon>Tissierellales</taxon>
        <taxon>Peptoniphilaceae</taxon>
        <taxon>Peptoniphilus</taxon>
    </lineage>
</organism>